<proteinExistence type="predicted"/>
<organism evidence="1 2">
    <name type="scientific">Pannus brasiliensis CCIBt3594</name>
    <dbReference type="NCBI Taxonomy" id="1427578"/>
    <lineage>
        <taxon>Bacteria</taxon>
        <taxon>Bacillati</taxon>
        <taxon>Cyanobacteriota</taxon>
        <taxon>Cyanophyceae</taxon>
        <taxon>Oscillatoriophycideae</taxon>
        <taxon>Chroococcales</taxon>
        <taxon>Microcystaceae</taxon>
        <taxon>Pannus</taxon>
    </lineage>
</organism>
<gene>
    <name evidence="1" type="ORF">V0288_21790</name>
</gene>
<evidence type="ECO:0000313" key="1">
    <source>
        <dbReference type="EMBL" id="MEG3439775.1"/>
    </source>
</evidence>
<keyword evidence="2" id="KW-1185">Reference proteome</keyword>
<sequence>MNNLTDWKWRCRFSLGVSPRLFYPAYRVYYHLNPRKIHEIERFTRESTEIAIEGFPRSANTSTVGHFQTFNPRVRIAHHHHVPAQVIRAVELGIPAIVLIRPPEEAISSLKCLEPKLPLETVIEGYRSFYETLLPYSENYVIAPFDRLFTDFDGIIDRVNRKFETRFSIGAPLPRLQTFREAKFPYLHSLQRKRYRAMMRSTRELYQTYLALEQNNRPRILQRV</sequence>
<evidence type="ECO:0000313" key="2">
    <source>
        <dbReference type="Proteomes" id="UP001328733"/>
    </source>
</evidence>
<reference evidence="1 2" key="1">
    <citation type="submission" date="2024-01" db="EMBL/GenBank/DDBJ databases">
        <title>Genomic insights into the taxonomy and metabolism of the cyanobacterium Pannus brasiliensis CCIBt3594.</title>
        <authorList>
            <person name="Machado M."/>
            <person name="Botero N.B."/>
            <person name="Andreote A.P.D."/>
            <person name="Feitosa A.M.T."/>
            <person name="Popin R."/>
            <person name="Sivonen K."/>
            <person name="Fiore M.F."/>
        </authorList>
    </citation>
    <scope>NUCLEOTIDE SEQUENCE [LARGE SCALE GENOMIC DNA]</scope>
    <source>
        <strain evidence="1 2">CCIBt3594</strain>
    </source>
</reference>
<dbReference type="Proteomes" id="UP001328733">
    <property type="component" value="Unassembled WGS sequence"/>
</dbReference>
<dbReference type="AlphaFoldDB" id="A0AAW9QSB7"/>
<comment type="caution">
    <text evidence="1">The sequence shown here is derived from an EMBL/GenBank/DDBJ whole genome shotgun (WGS) entry which is preliminary data.</text>
</comment>
<dbReference type="RefSeq" id="WP_332867254.1">
    <property type="nucleotide sequence ID" value="NZ_JBAFSM010000060.1"/>
</dbReference>
<dbReference type="EMBL" id="JBAFSM010000060">
    <property type="protein sequence ID" value="MEG3439775.1"/>
    <property type="molecule type" value="Genomic_DNA"/>
</dbReference>
<accession>A0AAW9QSB7</accession>
<protein>
    <submittedName>
        <fullName evidence="1">Uncharacterized protein</fullName>
    </submittedName>
</protein>
<name>A0AAW9QSB7_9CHRO</name>